<name>A0A5P2H9N0_9BURK</name>
<dbReference type="Gene3D" id="3.30.530.20">
    <property type="match status" value="1"/>
</dbReference>
<dbReference type="Pfam" id="PF06240">
    <property type="entry name" value="COXG"/>
    <property type="match status" value="1"/>
</dbReference>
<dbReference type="AlphaFoldDB" id="A0A5P2H9N0"/>
<dbReference type="PANTHER" id="PTHR38588">
    <property type="entry name" value="BLL0334 PROTEIN"/>
    <property type="match status" value="1"/>
</dbReference>
<feature type="compositionally biased region" description="Low complexity" evidence="1">
    <location>
        <begin position="158"/>
        <end position="170"/>
    </location>
</feature>
<dbReference type="InterPro" id="IPR010419">
    <property type="entry name" value="CO_DH_gsu"/>
</dbReference>
<evidence type="ECO:0000256" key="1">
    <source>
        <dbReference type="SAM" id="MobiDB-lite"/>
    </source>
</evidence>
<reference evidence="2 3" key="1">
    <citation type="submission" date="2019-09" db="EMBL/GenBank/DDBJ databases">
        <title>FDA dAtabase for Regulatory Grade micrObial Sequences (FDA-ARGOS): Supporting development and validation of Infectious Disease Dx tests.</title>
        <authorList>
            <person name="Sciortino C."/>
            <person name="Tallon L."/>
            <person name="Sadzewicz L."/>
            <person name="Vavikolanu K."/>
            <person name="Mehta A."/>
            <person name="Aluvathingal J."/>
            <person name="Nadendla S."/>
            <person name="Nandy P."/>
            <person name="Geyer C."/>
            <person name="Yan Y."/>
            <person name="Sichtig H."/>
        </authorList>
    </citation>
    <scope>NUCLEOTIDE SEQUENCE [LARGE SCALE GENOMIC DNA]</scope>
    <source>
        <strain evidence="2 3">FDAARGOS_664</strain>
    </source>
</reference>
<organism evidence="2 3">
    <name type="scientific">Cupriavidus pauculus</name>
    <dbReference type="NCBI Taxonomy" id="82633"/>
    <lineage>
        <taxon>Bacteria</taxon>
        <taxon>Pseudomonadati</taxon>
        <taxon>Pseudomonadota</taxon>
        <taxon>Betaproteobacteria</taxon>
        <taxon>Burkholderiales</taxon>
        <taxon>Burkholderiaceae</taxon>
        <taxon>Cupriavidus</taxon>
    </lineage>
</organism>
<gene>
    <name evidence="2" type="ORF">FOB72_22070</name>
</gene>
<dbReference type="OrthoDB" id="9787428at2"/>
<dbReference type="InterPro" id="IPR023393">
    <property type="entry name" value="START-like_dom_sf"/>
</dbReference>
<protein>
    <submittedName>
        <fullName evidence="2">Carbon monoxide dehydrogenase subunit G</fullName>
    </submittedName>
</protein>
<dbReference type="RefSeq" id="WP_150374844.1">
    <property type="nucleotide sequence ID" value="NZ_CP044067.1"/>
</dbReference>
<evidence type="ECO:0000313" key="3">
    <source>
        <dbReference type="Proteomes" id="UP000322822"/>
    </source>
</evidence>
<dbReference type="SUPFAM" id="SSF55961">
    <property type="entry name" value="Bet v1-like"/>
    <property type="match status" value="1"/>
</dbReference>
<feature type="region of interest" description="Disordered" evidence="1">
    <location>
        <begin position="158"/>
        <end position="184"/>
    </location>
</feature>
<dbReference type="EMBL" id="CP044067">
    <property type="protein sequence ID" value="QET04782.1"/>
    <property type="molecule type" value="Genomic_DNA"/>
</dbReference>
<dbReference type="PANTHER" id="PTHR38588:SF1">
    <property type="entry name" value="BLL0334 PROTEIN"/>
    <property type="match status" value="1"/>
</dbReference>
<accession>A0A5P2H9N0</accession>
<evidence type="ECO:0000313" key="2">
    <source>
        <dbReference type="EMBL" id="QET04782.1"/>
    </source>
</evidence>
<dbReference type="CDD" id="cd05018">
    <property type="entry name" value="CoxG"/>
    <property type="match status" value="1"/>
</dbReference>
<dbReference type="Proteomes" id="UP000322822">
    <property type="component" value="Chromosome 2"/>
</dbReference>
<proteinExistence type="predicted"/>
<sequence>MELAGEQIIHAPRQRVWAALNDPTILSRCIPGCEEVSQISDTETQARVQLKIGPVRARFGGRILMSDIDAPSRCRLTFEGAGGAAGFAKGSSTVELTDSGAHTSLRYAVEASVGGKLGQIGGRLIDSSAKKMADEFFTAFDIALRDDGAAANGSATFAPSPAASSSVVSTGRAKSGANPGARSGARSGALYGELQRAFWFLFGAAFTFAIMHWRT</sequence>